<dbReference type="RefSeq" id="XP_007774277.1">
    <property type="nucleotide sequence ID" value="XM_007776087.1"/>
</dbReference>
<accession>A0A5M3M904</accession>
<dbReference type="AlphaFoldDB" id="A0A5M3M904"/>
<dbReference type="KEGG" id="cput:CONPUDRAFT_169376"/>
<dbReference type="EMBL" id="JH711588">
    <property type="protein sequence ID" value="EIW75573.1"/>
    <property type="molecule type" value="Genomic_DNA"/>
</dbReference>
<name>A0A5M3M904_CONPW</name>
<gene>
    <name evidence="2" type="ORF">CONPUDRAFT_169376</name>
</gene>
<dbReference type="Proteomes" id="UP000053558">
    <property type="component" value="Unassembled WGS sequence"/>
</dbReference>
<reference evidence="3" key="1">
    <citation type="journal article" date="2012" name="Science">
        <title>The Paleozoic origin of enzymatic lignin decomposition reconstructed from 31 fungal genomes.</title>
        <authorList>
            <person name="Floudas D."/>
            <person name="Binder M."/>
            <person name="Riley R."/>
            <person name="Barry K."/>
            <person name="Blanchette R.A."/>
            <person name="Henrissat B."/>
            <person name="Martinez A.T."/>
            <person name="Otillar R."/>
            <person name="Spatafora J.W."/>
            <person name="Yadav J.S."/>
            <person name="Aerts A."/>
            <person name="Benoit I."/>
            <person name="Boyd A."/>
            <person name="Carlson A."/>
            <person name="Copeland A."/>
            <person name="Coutinho P.M."/>
            <person name="de Vries R.P."/>
            <person name="Ferreira P."/>
            <person name="Findley K."/>
            <person name="Foster B."/>
            <person name="Gaskell J."/>
            <person name="Glotzer D."/>
            <person name="Gorecki P."/>
            <person name="Heitman J."/>
            <person name="Hesse C."/>
            <person name="Hori C."/>
            <person name="Igarashi K."/>
            <person name="Jurgens J.A."/>
            <person name="Kallen N."/>
            <person name="Kersten P."/>
            <person name="Kohler A."/>
            <person name="Kuees U."/>
            <person name="Kumar T.K.A."/>
            <person name="Kuo A."/>
            <person name="LaButti K."/>
            <person name="Larrondo L.F."/>
            <person name="Lindquist E."/>
            <person name="Ling A."/>
            <person name="Lombard V."/>
            <person name="Lucas S."/>
            <person name="Lundell T."/>
            <person name="Martin R."/>
            <person name="McLaughlin D.J."/>
            <person name="Morgenstern I."/>
            <person name="Morin E."/>
            <person name="Murat C."/>
            <person name="Nagy L.G."/>
            <person name="Nolan M."/>
            <person name="Ohm R.A."/>
            <person name="Patyshakuliyeva A."/>
            <person name="Rokas A."/>
            <person name="Ruiz-Duenas F.J."/>
            <person name="Sabat G."/>
            <person name="Salamov A."/>
            <person name="Samejima M."/>
            <person name="Schmutz J."/>
            <person name="Slot J.C."/>
            <person name="St John F."/>
            <person name="Stenlid J."/>
            <person name="Sun H."/>
            <person name="Sun S."/>
            <person name="Syed K."/>
            <person name="Tsang A."/>
            <person name="Wiebenga A."/>
            <person name="Young D."/>
            <person name="Pisabarro A."/>
            <person name="Eastwood D.C."/>
            <person name="Martin F."/>
            <person name="Cullen D."/>
            <person name="Grigoriev I.V."/>
            <person name="Hibbett D.S."/>
        </authorList>
    </citation>
    <scope>NUCLEOTIDE SEQUENCE [LARGE SCALE GENOMIC DNA]</scope>
    <source>
        <strain evidence="3">RWD-64-598 SS2</strain>
    </source>
</reference>
<proteinExistence type="predicted"/>
<dbReference type="GeneID" id="19206206"/>
<comment type="caution">
    <text evidence="2">The sequence shown here is derived from an EMBL/GenBank/DDBJ whole genome shotgun (WGS) entry which is preliminary data.</text>
</comment>
<protein>
    <submittedName>
        <fullName evidence="2">Uncharacterized protein</fullName>
    </submittedName>
</protein>
<keyword evidence="3" id="KW-1185">Reference proteome</keyword>
<feature type="compositionally biased region" description="Low complexity" evidence="1">
    <location>
        <begin position="224"/>
        <end position="233"/>
    </location>
</feature>
<evidence type="ECO:0000313" key="2">
    <source>
        <dbReference type="EMBL" id="EIW75573.1"/>
    </source>
</evidence>
<organism evidence="2 3">
    <name type="scientific">Coniophora puteana (strain RWD-64-598)</name>
    <name type="common">Brown rot fungus</name>
    <dbReference type="NCBI Taxonomy" id="741705"/>
    <lineage>
        <taxon>Eukaryota</taxon>
        <taxon>Fungi</taxon>
        <taxon>Dikarya</taxon>
        <taxon>Basidiomycota</taxon>
        <taxon>Agaricomycotina</taxon>
        <taxon>Agaricomycetes</taxon>
        <taxon>Agaricomycetidae</taxon>
        <taxon>Boletales</taxon>
        <taxon>Coniophorineae</taxon>
        <taxon>Coniophoraceae</taxon>
        <taxon>Coniophora</taxon>
    </lineage>
</organism>
<feature type="region of interest" description="Disordered" evidence="1">
    <location>
        <begin position="177"/>
        <end position="237"/>
    </location>
</feature>
<sequence>MPTHSQVDFHIAINYTAERRALFAQYTHTEAAYIAMTALHAQFHGVRSEPHSYVWVKGDEALQLIWQDIHTSTADMLEAMWQRLAAPKEPDELAVKATLEIHKIYFRRWPPETRPPCRVEQSNTSASSLNPPPVLISQVSSVPYATSDHHFVALPTGRSSSLSGSPVPIASSLAVLPPHTNLAPPIPRDGRISVTQPVLPNHPGLEYNPPSSEELSRQGPGVHSLSPPKSSPNESKEDAIRRLTIELEHTQNQMISAHTRELQIRRELEWLDGCKRVDETLTTAQLSAELHAVARVAQAERRRRMDVETMLGQANADIRRSVVAPALLDMVREISTLAEVVGDGVMPATGAHY</sequence>
<evidence type="ECO:0000256" key="1">
    <source>
        <dbReference type="SAM" id="MobiDB-lite"/>
    </source>
</evidence>
<evidence type="ECO:0000313" key="3">
    <source>
        <dbReference type="Proteomes" id="UP000053558"/>
    </source>
</evidence>